<proteinExistence type="predicted"/>
<protein>
    <submittedName>
        <fullName evidence="1">Uncharacterized protein</fullName>
    </submittedName>
</protein>
<dbReference type="Proteomes" id="UP001596414">
    <property type="component" value="Unassembled WGS sequence"/>
</dbReference>
<comment type="caution">
    <text evidence="1">The sequence shown here is derived from an EMBL/GenBank/DDBJ whole genome shotgun (WGS) entry which is preliminary data.</text>
</comment>
<organism evidence="1 2">
    <name type="scientific">Halovenus rubra</name>
    <dbReference type="NCBI Taxonomy" id="869890"/>
    <lineage>
        <taxon>Archaea</taxon>
        <taxon>Methanobacteriati</taxon>
        <taxon>Methanobacteriota</taxon>
        <taxon>Stenosarchaea group</taxon>
        <taxon>Halobacteria</taxon>
        <taxon>Halobacteriales</taxon>
        <taxon>Haloarculaceae</taxon>
        <taxon>Halovenus</taxon>
    </lineage>
</organism>
<dbReference type="RefSeq" id="WP_267636795.1">
    <property type="nucleotide sequence ID" value="NZ_JAODIY010000006.1"/>
</dbReference>
<gene>
    <name evidence="1" type="ORF">ACFQJ7_17280</name>
</gene>
<dbReference type="EMBL" id="JBHSZQ010000052">
    <property type="protein sequence ID" value="MFC7127748.1"/>
    <property type="molecule type" value="Genomic_DNA"/>
</dbReference>
<sequence length="64" mass="7515">MEIIVEDPRQSDGTKSYEPARYRYDIESGMYSLILEVDGKQVERKIPRERVVYVEDEPQTPGPR</sequence>
<dbReference type="AlphaFoldDB" id="A0ABD5X935"/>
<reference evidence="1 2" key="1">
    <citation type="journal article" date="2014" name="Int. J. Syst. Evol. Microbiol.">
        <title>Complete genome sequence of Corynebacterium casei LMG S-19264T (=DSM 44701T), isolated from a smear-ripened cheese.</title>
        <authorList>
            <consortium name="US DOE Joint Genome Institute (JGI-PGF)"/>
            <person name="Walter F."/>
            <person name="Albersmeier A."/>
            <person name="Kalinowski J."/>
            <person name="Ruckert C."/>
        </authorList>
    </citation>
    <scope>NUCLEOTIDE SEQUENCE [LARGE SCALE GENOMIC DNA]</scope>
    <source>
        <strain evidence="1 2">CGMCC 4.7215</strain>
    </source>
</reference>
<evidence type="ECO:0000313" key="2">
    <source>
        <dbReference type="Proteomes" id="UP001596414"/>
    </source>
</evidence>
<name>A0ABD5X935_9EURY</name>
<accession>A0ABD5X935</accession>
<evidence type="ECO:0000313" key="1">
    <source>
        <dbReference type="EMBL" id="MFC7127748.1"/>
    </source>
</evidence>